<keyword evidence="2 7" id="KW-0813">Transport</keyword>
<keyword evidence="6 7" id="KW-0472">Membrane</keyword>
<dbReference type="CDD" id="cd06261">
    <property type="entry name" value="TM_PBP2"/>
    <property type="match status" value="1"/>
</dbReference>
<evidence type="ECO:0000256" key="4">
    <source>
        <dbReference type="ARBA" id="ARBA00022692"/>
    </source>
</evidence>
<dbReference type="GO" id="GO:0005886">
    <property type="term" value="C:plasma membrane"/>
    <property type="evidence" value="ECO:0007669"/>
    <property type="project" value="UniProtKB-SubCell"/>
</dbReference>
<keyword evidence="5 7" id="KW-1133">Transmembrane helix</keyword>
<keyword evidence="3" id="KW-1003">Cell membrane</keyword>
<feature type="transmembrane region" description="Helical" evidence="7">
    <location>
        <begin position="9"/>
        <end position="29"/>
    </location>
</feature>
<feature type="transmembrane region" description="Helical" evidence="7">
    <location>
        <begin position="113"/>
        <end position="135"/>
    </location>
</feature>
<dbReference type="SUPFAM" id="SSF161098">
    <property type="entry name" value="MetI-like"/>
    <property type="match status" value="1"/>
</dbReference>
<feature type="domain" description="ABC transmembrane type-1" evidence="8">
    <location>
        <begin position="111"/>
        <end position="320"/>
    </location>
</feature>
<organism evidence="9 10">
    <name type="scientific">Allocatelliglobosispora scoriae</name>
    <dbReference type="NCBI Taxonomy" id="643052"/>
    <lineage>
        <taxon>Bacteria</taxon>
        <taxon>Bacillati</taxon>
        <taxon>Actinomycetota</taxon>
        <taxon>Actinomycetes</taxon>
        <taxon>Micromonosporales</taxon>
        <taxon>Micromonosporaceae</taxon>
        <taxon>Allocatelliglobosispora</taxon>
    </lineage>
</organism>
<dbReference type="AlphaFoldDB" id="A0A841BY75"/>
<keyword evidence="4 7" id="KW-0812">Transmembrane</keyword>
<evidence type="ECO:0000256" key="2">
    <source>
        <dbReference type="ARBA" id="ARBA00022448"/>
    </source>
</evidence>
<dbReference type="Gene3D" id="1.10.3720.10">
    <property type="entry name" value="MetI-like"/>
    <property type="match status" value="1"/>
</dbReference>
<proteinExistence type="inferred from homology"/>
<evidence type="ECO:0000256" key="5">
    <source>
        <dbReference type="ARBA" id="ARBA00022989"/>
    </source>
</evidence>
<accession>A0A841BY75</accession>
<dbReference type="Pfam" id="PF00528">
    <property type="entry name" value="BPD_transp_1"/>
    <property type="match status" value="1"/>
</dbReference>
<evidence type="ECO:0000256" key="6">
    <source>
        <dbReference type="ARBA" id="ARBA00023136"/>
    </source>
</evidence>
<reference evidence="9 10" key="1">
    <citation type="submission" date="2020-08" db="EMBL/GenBank/DDBJ databases">
        <title>Sequencing the genomes of 1000 actinobacteria strains.</title>
        <authorList>
            <person name="Klenk H.-P."/>
        </authorList>
    </citation>
    <scope>NUCLEOTIDE SEQUENCE [LARGE SCALE GENOMIC DNA]</scope>
    <source>
        <strain evidence="9 10">DSM 45362</strain>
    </source>
</reference>
<evidence type="ECO:0000256" key="1">
    <source>
        <dbReference type="ARBA" id="ARBA00004651"/>
    </source>
</evidence>
<evidence type="ECO:0000313" key="9">
    <source>
        <dbReference type="EMBL" id="MBB5871670.1"/>
    </source>
</evidence>
<sequence>MLRFFIKRVLLAIVTLFAISVTVFALFFLGPADPVSTMCGQKQCAPVARQQITESLELNKPVVVQYASYMKGIFAGRVIGSGQSRIQCDAPCLGINFRTYEPVSAIIGRTLPVTFSIVLGAALFYVLFGTALGMISAIKRGTIFDRLASGFALSFSATQIFFVGSVIVLVLVLQTGILKYPSYTSPFDDPIAWVSGMLAPWIALGLINSALYARYSRAQMIETLSEDYVRTARAKGLSMKAVYFRHALRAAITPVVTIAGLDIGGQLGGVAITETTFSLPGMGKTAIKAVGEQNLPIVMAVVLFGAVFVVVSNIVVDLLYAVIDPRVKLGH</sequence>
<dbReference type="GO" id="GO:0055085">
    <property type="term" value="P:transmembrane transport"/>
    <property type="evidence" value="ECO:0007669"/>
    <property type="project" value="InterPro"/>
</dbReference>
<dbReference type="RefSeq" id="WP_184839883.1">
    <property type="nucleotide sequence ID" value="NZ_JACHMN010000002.1"/>
</dbReference>
<feature type="transmembrane region" description="Helical" evidence="7">
    <location>
        <begin position="191"/>
        <end position="213"/>
    </location>
</feature>
<comment type="caution">
    <text evidence="9">The sequence shown here is derived from an EMBL/GenBank/DDBJ whole genome shotgun (WGS) entry which is preliminary data.</text>
</comment>
<comment type="subcellular location">
    <subcellularLocation>
        <location evidence="1 7">Cell membrane</location>
        <topology evidence="1 7">Multi-pass membrane protein</topology>
    </subcellularLocation>
</comment>
<name>A0A841BY75_9ACTN</name>
<dbReference type="EMBL" id="JACHMN010000002">
    <property type="protein sequence ID" value="MBB5871670.1"/>
    <property type="molecule type" value="Genomic_DNA"/>
</dbReference>
<gene>
    <name evidence="9" type="ORF">F4553_005049</name>
</gene>
<dbReference type="Proteomes" id="UP000587527">
    <property type="component" value="Unassembled WGS sequence"/>
</dbReference>
<feature type="transmembrane region" description="Helical" evidence="7">
    <location>
        <begin position="147"/>
        <end position="171"/>
    </location>
</feature>
<evidence type="ECO:0000259" key="8">
    <source>
        <dbReference type="PROSITE" id="PS50928"/>
    </source>
</evidence>
<keyword evidence="10" id="KW-1185">Reference proteome</keyword>
<protein>
    <submittedName>
        <fullName evidence="9">Peptide/nickel transport system permease protein</fullName>
    </submittedName>
</protein>
<feature type="transmembrane region" description="Helical" evidence="7">
    <location>
        <begin position="297"/>
        <end position="323"/>
    </location>
</feature>
<dbReference type="InterPro" id="IPR035906">
    <property type="entry name" value="MetI-like_sf"/>
</dbReference>
<dbReference type="PANTHER" id="PTHR30465">
    <property type="entry name" value="INNER MEMBRANE ABC TRANSPORTER"/>
    <property type="match status" value="1"/>
</dbReference>
<evidence type="ECO:0000313" key="10">
    <source>
        <dbReference type="Proteomes" id="UP000587527"/>
    </source>
</evidence>
<evidence type="ECO:0000256" key="3">
    <source>
        <dbReference type="ARBA" id="ARBA00022475"/>
    </source>
</evidence>
<dbReference type="Pfam" id="PF19300">
    <property type="entry name" value="BPD_transp_1_N"/>
    <property type="match status" value="1"/>
</dbReference>
<dbReference type="InterPro" id="IPR000515">
    <property type="entry name" value="MetI-like"/>
</dbReference>
<comment type="similarity">
    <text evidence="7">Belongs to the binding-protein-dependent transport system permease family.</text>
</comment>
<dbReference type="PROSITE" id="PS50928">
    <property type="entry name" value="ABC_TM1"/>
    <property type="match status" value="1"/>
</dbReference>
<evidence type="ECO:0000256" key="7">
    <source>
        <dbReference type="RuleBase" id="RU363032"/>
    </source>
</evidence>
<dbReference type="InterPro" id="IPR045621">
    <property type="entry name" value="BPD_transp_1_N"/>
</dbReference>
<dbReference type="PANTHER" id="PTHR30465:SF0">
    <property type="entry name" value="OLIGOPEPTIDE TRANSPORT SYSTEM PERMEASE PROTEIN APPB"/>
    <property type="match status" value="1"/>
</dbReference>